<sequence length="162" mass="17488">MVSSTTFISSPPSPPPVGSPSPSPPPPPSSFSSFSFCIEYLHGNKLNKPALVHENISVKNVLLVPQFKPLLSDSGLHQLLTKDTVFSSLKASAAMGYLAPDAARFAVESCTFIDFVDPNLHGRLCEHEAAKFAKVALRCTHESPDQRPSVEEVVQELSNLLC</sequence>
<proteinExistence type="predicted"/>
<keyword evidence="2" id="KW-1185">Reference proteome</keyword>
<gene>
    <name evidence="1" type="ORF">L1987_24833</name>
</gene>
<organism evidence="1 2">
    <name type="scientific">Smallanthus sonchifolius</name>
    <dbReference type="NCBI Taxonomy" id="185202"/>
    <lineage>
        <taxon>Eukaryota</taxon>
        <taxon>Viridiplantae</taxon>
        <taxon>Streptophyta</taxon>
        <taxon>Embryophyta</taxon>
        <taxon>Tracheophyta</taxon>
        <taxon>Spermatophyta</taxon>
        <taxon>Magnoliopsida</taxon>
        <taxon>eudicotyledons</taxon>
        <taxon>Gunneridae</taxon>
        <taxon>Pentapetalae</taxon>
        <taxon>asterids</taxon>
        <taxon>campanulids</taxon>
        <taxon>Asterales</taxon>
        <taxon>Asteraceae</taxon>
        <taxon>Asteroideae</taxon>
        <taxon>Heliantheae alliance</taxon>
        <taxon>Millerieae</taxon>
        <taxon>Smallanthus</taxon>
    </lineage>
</organism>
<evidence type="ECO:0000313" key="1">
    <source>
        <dbReference type="EMBL" id="KAI3808870.1"/>
    </source>
</evidence>
<name>A0ACB9IMZ9_9ASTR</name>
<protein>
    <submittedName>
        <fullName evidence="1">Uncharacterized protein</fullName>
    </submittedName>
</protein>
<dbReference type="EMBL" id="CM042025">
    <property type="protein sequence ID" value="KAI3808870.1"/>
    <property type="molecule type" value="Genomic_DNA"/>
</dbReference>
<reference evidence="2" key="1">
    <citation type="journal article" date="2022" name="Mol. Ecol. Resour.">
        <title>The genomes of chicory, endive, great burdock and yacon provide insights into Asteraceae palaeo-polyploidization history and plant inulin production.</title>
        <authorList>
            <person name="Fan W."/>
            <person name="Wang S."/>
            <person name="Wang H."/>
            <person name="Wang A."/>
            <person name="Jiang F."/>
            <person name="Liu H."/>
            <person name="Zhao H."/>
            <person name="Xu D."/>
            <person name="Zhang Y."/>
        </authorList>
    </citation>
    <scope>NUCLEOTIDE SEQUENCE [LARGE SCALE GENOMIC DNA]</scope>
    <source>
        <strain evidence="2">cv. Yunnan</strain>
    </source>
</reference>
<reference evidence="1 2" key="2">
    <citation type="journal article" date="2022" name="Mol. Ecol. Resour.">
        <title>The genomes of chicory, endive, great burdock and yacon provide insights into Asteraceae paleo-polyploidization history and plant inulin production.</title>
        <authorList>
            <person name="Fan W."/>
            <person name="Wang S."/>
            <person name="Wang H."/>
            <person name="Wang A."/>
            <person name="Jiang F."/>
            <person name="Liu H."/>
            <person name="Zhao H."/>
            <person name="Xu D."/>
            <person name="Zhang Y."/>
        </authorList>
    </citation>
    <scope>NUCLEOTIDE SEQUENCE [LARGE SCALE GENOMIC DNA]</scope>
    <source>
        <strain evidence="2">cv. Yunnan</strain>
        <tissue evidence="1">Leaves</tissue>
    </source>
</reference>
<evidence type="ECO:0000313" key="2">
    <source>
        <dbReference type="Proteomes" id="UP001056120"/>
    </source>
</evidence>
<accession>A0ACB9IMZ9</accession>
<comment type="caution">
    <text evidence="1">The sequence shown here is derived from an EMBL/GenBank/DDBJ whole genome shotgun (WGS) entry which is preliminary data.</text>
</comment>
<dbReference type="Proteomes" id="UP001056120">
    <property type="component" value="Linkage Group LG08"/>
</dbReference>